<dbReference type="SUPFAM" id="SSF56112">
    <property type="entry name" value="Protein kinase-like (PK-like)"/>
    <property type="match status" value="1"/>
</dbReference>
<dbReference type="Proteomes" id="UP001589896">
    <property type="component" value="Unassembled WGS sequence"/>
</dbReference>
<name>A0ABV6RV40_9GAMM</name>
<dbReference type="Pfam" id="PF01636">
    <property type="entry name" value="APH"/>
    <property type="match status" value="1"/>
</dbReference>
<accession>A0ABV6RV40</accession>
<reference evidence="2 3" key="1">
    <citation type="submission" date="2024-09" db="EMBL/GenBank/DDBJ databases">
        <authorList>
            <person name="Sun Q."/>
            <person name="Mori K."/>
        </authorList>
    </citation>
    <scope>NUCLEOTIDE SEQUENCE [LARGE SCALE GENOMIC DNA]</scope>
    <source>
        <strain evidence="2 3">KCTC 23076</strain>
    </source>
</reference>
<protein>
    <submittedName>
        <fullName evidence="2">Phosphotransferase enzyme family protein</fullName>
    </submittedName>
</protein>
<gene>
    <name evidence="2" type="ORF">ACFFGH_22655</name>
</gene>
<dbReference type="InterPro" id="IPR002575">
    <property type="entry name" value="Aminoglycoside_PTrfase"/>
</dbReference>
<evidence type="ECO:0000313" key="2">
    <source>
        <dbReference type="EMBL" id="MFC0680641.1"/>
    </source>
</evidence>
<keyword evidence="3" id="KW-1185">Reference proteome</keyword>
<organism evidence="2 3">
    <name type="scientific">Lysobacter korlensis</name>
    <dbReference type="NCBI Taxonomy" id="553636"/>
    <lineage>
        <taxon>Bacteria</taxon>
        <taxon>Pseudomonadati</taxon>
        <taxon>Pseudomonadota</taxon>
        <taxon>Gammaproteobacteria</taxon>
        <taxon>Lysobacterales</taxon>
        <taxon>Lysobacteraceae</taxon>
        <taxon>Lysobacter</taxon>
    </lineage>
</organism>
<comment type="caution">
    <text evidence="2">The sequence shown here is derived from an EMBL/GenBank/DDBJ whole genome shotgun (WGS) entry which is preliminary data.</text>
</comment>
<evidence type="ECO:0000259" key="1">
    <source>
        <dbReference type="Pfam" id="PF01636"/>
    </source>
</evidence>
<dbReference type="Gene3D" id="3.90.1200.10">
    <property type="match status" value="1"/>
</dbReference>
<evidence type="ECO:0000313" key="3">
    <source>
        <dbReference type="Proteomes" id="UP001589896"/>
    </source>
</evidence>
<dbReference type="InterPro" id="IPR011009">
    <property type="entry name" value="Kinase-like_dom_sf"/>
</dbReference>
<proteinExistence type="predicted"/>
<sequence>MTGDEDVLAEGGVTRVVRLGDTVRRPVRPFTATVHAFLRHLHESRVDFVPAPLGYDDEGREVLSFVPGDIPVEPLPAWATREAVLVGLARLIRRMHDAAEEWTAPPDAVWGRIPGAPVANVVPLFETPELVAHSDYCPGNVVFRDGVPAAFIDFDLARPTTRVADCVNALYWWAPLLHPADRAASLADADVAQRVRVFADAYGLDAAQRALVVRTAVQRSRNSLLTMRAAADADPLFERWWDEGVKDRLARAERWLAAEAPHIDATLRC</sequence>
<dbReference type="RefSeq" id="WP_386672570.1">
    <property type="nucleotide sequence ID" value="NZ_JBHLTG010000006.1"/>
</dbReference>
<dbReference type="EMBL" id="JBHLTG010000006">
    <property type="protein sequence ID" value="MFC0680641.1"/>
    <property type="molecule type" value="Genomic_DNA"/>
</dbReference>
<feature type="domain" description="Aminoglycoside phosphotransferase" evidence="1">
    <location>
        <begin position="123"/>
        <end position="189"/>
    </location>
</feature>